<dbReference type="InterPro" id="IPR050320">
    <property type="entry name" value="N5-glutamine_MTase"/>
</dbReference>
<dbReference type="AlphaFoldDB" id="A0A4R5B460"/>
<dbReference type="EMBL" id="SMLA01000115">
    <property type="protein sequence ID" value="TDD79753.1"/>
    <property type="molecule type" value="Genomic_DNA"/>
</dbReference>
<dbReference type="InterPro" id="IPR022446">
    <property type="entry name" value="MeTrfrase_put"/>
</dbReference>
<accession>A0A4R5B460</accession>
<dbReference type="SUPFAM" id="SSF53335">
    <property type="entry name" value="S-adenosyl-L-methionine-dependent methyltransferases"/>
    <property type="match status" value="1"/>
</dbReference>
<evidence type="ECO:0000313" key="7">
    <source>
        <dbReference type="EMBL" id="TDD79753.1"/>
    </source>
</evidence>
<evidence type="ECO:0000256" key="3">
    <source>
        <dbReference type="ARBA" id="ARBA00022679"/>
    </source>
</evidence>
<dbReference type="NCBIfam" id="TIGR00536">
    <property type="entry name" value="hemK_fam"/>
    <property type="match status" value="1"/>
</dbReference>
<dbReference type="Pfam" id="PF05175">
    <property type="entry name" value="MTS"/>
    <property type="match status" value="1"/>
</dbReference>
<comment type="caution">
    <text evidence="7">The sequence shown here is derived from an EMBL/GenBank/DDBJ whole genome shotgun (WGS) entry which is preliminary data.</text>
</comment>
<keyword evidence="4" id="KW-0949">S-adenosyl-L-methionine</keyword>
<dbReference type="InterPro" id="IPR004556">
    <property type="entry name" value="HemK-like"/>
</dbReference>
<dbReference type="RefSeq" id="WP_132686860.1">
    <property type="nucleotide sequence ID" value="NZ_SMLA01000115.1"/>
</dbReference>
<dbReference type="PANTHER" id="PTHR18895">
    <property type="entry name" value="HEMK METHYLTRANSFERASE"/>
    <property type="match status" value="1"/>
</dbReference>
<feature type="domain" description="Methyltransferase small" evidence="6">
    <location>
        <begin position="96"/>
        <end position="170"/>
    </location>
</feature>
<dbReference type="GO" id="GO:0102559">
    <property type="term" value="F:peptide chain release factor N(5)-glutamine methyltransferase activity"/>
    <property type="evidence" value="ECO:0007669"/>
    <property type="project" value="UniProtKB-EC"/>
</dbReference>
<evidence type="ECO:0000256" key="5">
    <source>
        <dbReference type="ARBA" id="ARBA00048391"/>
    </source>
</evidence>
<dbReference type="CDD" id="cd02440">
    <property type="entry name" value="AdoMet_MTases"/>
    <property type="match status" value="1"/>
</dbReference>
<evidence type="ECO:0000313" key="8">
    <source>
        <dbReference type="Proteomes" id="UP000294723"/>
    </source>
</evidence>
<dbReference type="Gene3D" id="3.40.50.150">
    <property type="entry name" value="Vaccinia Virus protein VP39"/>
    <property type="match status" value="1"/>
</dbReference>
<reference evidence="7 8" key="1">
    <citation type="submission" date="2019-03" db="EMBL/GenBank/DDBJ databases">
        <title>Draft genome sequences of novel Actinobacteria.</title>
        <authorList>
            <person name="Sahin N."/>
            <person name="Ay H."/>
            <person name="Saygin H."/>
        </authorList>
    </citation>
    <scope>NUCLEOTIDE SEQUENCE [LARGE SCALE GENOMIC DNA]</scope>
    <source>
        <strain evidence="7 8">5K548</strain>
    </source>
</reference>
<gene>
    <name evidence="7" type="ORF">E1202_31005</name>
</gene>
<keyword evidence="3" id="KW-0808">Transferase</keyword>
<evidence type="ECO:0000256" key="1">
    <source>
        <dbReference type="ARBA" id="ARBA00012771"/>
    </source>
</evidence>
<name>A0A4R5B460_9PSEU</name>
<proteinExistence type="predicted"/>
<evidence type="ECO:0000256" key="2">
    <source>
        <dbReference type="ARBA" id="ARBA00022603"/>
    </source>
</evidence>
<evidence type="ECO:0000259" key="6">
    <source>
        <dbReference type="Pfam" id="PF05175"/>
    </source>
</evidence>
<dbReference type="InterPro" id="IPR029063">
    <property type="entry name" value="SAM-dependent_MTases_sf"/>
</dbReference>
<dbReference type="NCBIfam" id="TIGR03704">
    <property type="entry name" value="PrmC_rel_meth"/>
    <property type="match status" value="1"/>
</dbReference>
<dbReference type="GO" id="GO:0032259">
    <property type="term" value="P:methylation"/>
    <property type="evidence" value="ECO:0007669"/>
    <property type="project" value="UniProtKB-KW"/>
</dbReference>
<sequence length="261" mass="27004">MASGGVGVSRDEVTGRLRAAGCVFAEDEAELLLGEAGDDAVRLERMLAARVSGLPLEQVLGWAWFRGVRIAVAPGVFVPRRRTEHLVELAVDGLGSGAVVVDVCCGSGAVAAAVRAQCPEAVVWACDVDERATACAELNLPAGHVVTGDLFAPVPRELAGRVRVITANAPYVPSDAVALMPPEARDHEPRTALDGGADGLSVQARVIAQAPGWLAPGGVLLVETSREQADRTAGLMCAAGLEARVSRCDELDATVVSGRRG</sequence>
<protein>
    <recommendedName>
        <fullName evidence="1">peptide chain release factor N(5)-glutamine methyltransferase</fullName>
        <ecNumber evidence="1">2.1.1.297</ecNumber>
    </recommendedName>
</protein>
<dbReference type="Proteomes" id="UP000294723">
    <property type="component" value="Unassembled WGS sequence"/>
</dbReference>
<dbReference type="EC" id="2.1.1.297" evidence="1"/>
<dbReference type="InterPro" id="IPR007848">
    <property type="entry name" value="Small_mtfrase_dom"/>
</dbReference>
<dbReference type="PANTHER" id="PTHR18895:SF74">
    <property type="entry name" value="MTRF1L RELEASE FACTOR GLUTAMINE METHYLTRANSFERASE"/>
    <property type="match status" value="1"/>
</dbReference>
<comment type="catalytic activity">
    <reaction evidence="5">
        <text>L-glutaminyl-[peptide chain release factor] + S-adenosyl-L-methionine = N(5)-methyl-L-glutaminyl-[peptide chain release factor] + S-adenosyl-L-homocysteine + H(+)</text>
        <dbReference type="Rhea" id="RHEA:42896"/>
        <dbReference type="Rhea" id="RHEA-COMP:10271"/>
        <dbReference type="Rhea" id="RHEA-COMP:10272"/>
        <dbReference type="ChEBI" id="CHEBI:15378"/>
        <dbReference type="ChEBI" id="CHEBI:30011"/>
        <dbReference type="ChEBI" id="CHEBI:57856"/>
        <dbReference type="ChEBI" id="CHEBI:59789"/>
        <dbReference type="ChEBI" id="CHEBI:61891"/>
        <dbReference type="EC" id="2.1.1.297"/>
    </reaction>
</comment>
<keyword evidence="8" id="KW-1185">Reference proteome</keyword>
<organism evidence="7 8">
    <name type="scientific">Saccharopolyspora karakumensis</name>
    <dbReference type="NCBI Taxonomy" id="2530386"/>
    <lineage>
        <taxon>Bacteria</taxon>
        <taxon>Bacillati</taxon>
        <taxon>Actinomycetota</taxon>
        <taxon>Actinomycetes</taxon>
        <taxon>Pseudonocardiales</taxon>
        <taxon>Pseudonocardiaceae</taxon>
        <taxon>Saccharopolyspora</taxon>
    </lineage>
</organism>
<keyword evidence="2" id="KW-0489">Methyltransferase</keyword>
<evidence type="ECO:0000256" key="4">
    <source>
        <dbReference type="ARBA" id="ARBA00022691"/>
    </source>
</evidence>